<reference evidence="1 2" key="1">
    <citation type="submission" date="2018-06" db="EMBL/GenBank/DDBJ databases">
        <authorList>
            <consortium name="Pathogen Informatics"/>
            <person name="Doyle S."/>
        </authorList>
    </citation>
    <scope>NUCLEOTIDE SEQUENCE [LARGE SCALE GENOMIC DNA]</scope>
    <source>
        <strain evidence="1 2">NCTC9962</strain>
    </source>
</reference>
<gene>
    <name evidence="1" type="ORF">NCTC9962_04822</name>
</gene>
<proteinExistence type="predicted"/>
<evidence type="ECO:0000313" key="1">
    <source>
        <dbReference type="EMBL" id="STL56876.1"/>
    </source>
</evidence>
<organism evidence="1 2">
    <name type="scientific">Escherichia coli</name>
    <dbReference type="NCBI Taxonomy" id="562"/>
    <lineage>
        <taxon>Bacteria</taxon>
        <taxon>Pseudomonadati</taxon>
        <taxon>Pseudomonadota</taxon>
        <taxon>Gammaproteobacteria</taxon>
        <taxon>Enterobacterales</taxon>
        <taxon>Enterobacteriaceae</taxon>
        <taxon>Escherichia</taxon>
    </lineage>
</organism>
<name>A0A377BDL7_ECOLX</name>
<sequence length="39" mass="3976">MVPEGGLAMVPQLVNDGVIIVGDAAGFCLNLGFTVRGMI</sequence>
<protein>
    <submittedName>
        <fullName evidence="1">Putative flavoprotein</fullName>
    </submittedName>
</protein>
<dbReference type="AlphaFoldDB" id="A0A377BDL7"/>
<dbReference type="EMBL" id="UGED01000009">
    <property type="protein sequence ID" value="STL56876.1"/>
    <property type="molecule type" value="Genomic_DNA"/>
</dbReference>
<dbReference type="Proteomes" id="UP000254052">
    <property type="component" value="Unassembled WGS sequence"/>
</dbReference>
<evidence type="ECO:0000313" key="2">
    <source>
        <dbReference type="Proteomes" id="UP000254052"/>
    </source>
</evidence>
<accession>A0A377BDL7</accession>